<sequence>MTYNDGCWRLRLAARGLVAIWLSGCATVSSEVGGQGTCPPFVEYRREFQARAAEEMALLPEGSVIAEMLSDYPVMREQARVCKGSLR</sequence>
<dbReference type="AlphaFoldDB" id="A0A840SS64"/>
<dbReference type="Proteomes" id="UP000549457">
    <property type="component" value="Unassembled WGS sequence"/>
</dbReference>
<organism evidence="1 2">
    <name type="scientific">Amaricoccus macauensis</name>
    <dbReference type="NCBI Taxonomy" id="57001"/>
    <lineage>
        <taxon>Bacteria</taxon>
        <taxon>Pseudomonadati</taxon>
        <taxon>Pseudomonadota</taxon>
        <taxon>Alphaproteobacteria</taxon>
        <taxon>Rhodobacterales</taxon>
        <taxon>Paracoccaceae</taxon>
        <taxon>Amaricoccus</taxon>
    </lineage>
</organism>
<protein>
    <submittedName>
        <fullName evidence="1">Uncharacterized protein</fullName>
    </submittedName>
</protein>
<keyword evidence="2" id="KW-1185">Reference proteome</keyword>
<dbReference type="RefSeq" id="WP_184152165.1">
    <property type="nucleotide sequence ID" value="NZ_JACHFM010000003.1"/>
</dbReference>
<reference evidence="1 2" key="1">
    <citation type="submission" date="2020-08" db="EMBL/GenBank/DDBJ databases">
        <title>Genomic Encyclopedia of Type Strains, Phase IV (KMG-IV): sequencing the most valuable type-strain genomes for metagenomic binning, comparative biology and taxonomic classification.</title>
        <authorList>
            <person name="Goeker M."/>
        </authorList>
    </citation>
    <scope>NUCLEOTIDE SEQUENCE [LARGE SCALE GENOMIC DNA]</scope>
    <source>
        <strain evidence="1 2">DSM 101730</strain>
    </source>
</reference>
<accession>A0A840SS64</accession>
<evidence type="ECO:0000313" key="1">
    <source>
        <dbReference type="EMBL" id="MBB5223408.1"/>
    </source>
</evidence>
<dbReference type="EMBL" id="JACHFM010000003">
    <property type="protein sequence ID" value="MBB5223408.1"/>
    <property type="molecule type" value="Genomic_DNA"/>
</dbReference>
<name>A0A840SS64_9RHOB</name>
<evidence type="ECO:0000313" key="2">
    <source>
        <dbReference type="Proteomes" id="UP000549457"/>
    </source>
</evidence>
<proteinExistence type="predicted"/>
<gene>
    <name evidence="1" type="ORF">HNP73_003355</name>
</gene>
<comment type="caution">
    <text evidence="1">The sequence shown here is derived from an EMBL/GenBank/DDBJ whole genome shotgun (WGS) entry which is preliminary data.</text>
</comment>